<feature type="domain" description="N-acetyltransferase" evidence="2">
    <location>
        <begin position="3"/>
        <end position="151"/>
    </location>
</feature>
<dbReference type="InterPro" id="IPR016181">
    <property type="entry name" value="Acyl_CoA_acyltransferase"/>
</dbReference>
<evidence type="ECO:0000313" key="4">
    <source>
        <dbReference type="Proteomes" id="UP001271249"/>
    </source>
</evidence>
<dbReference type="Pfam" id="PF13508">
    <property type="entry name" value="Acetyltransf_7"/>
    <property type="match status" value="1"/>
</dbReference>
<gene>
    <name evidence="3" type="ORF">RFN29_21935</name>
</gene>
<name>A0ABU4Z863_9HYPH</name>
<proteinExistence type="predicted"/>
<evidence type="ECO:0000313" key="3">
    <source>
        <dbReference type="EMBL" id="MDX8494229.1"/>
    </source>
</evidence>
<accession>A0ABU4Z863</accession>
<dbReference type="PANTHER" id="PTHR13947">
    <property type="entry name" value="GNAT FAMILY N-ACETYLTRANSFERASE"/>
    <property type="match status" value="1"/>
</dbReference>
<dbReference type="InterPro" id="IPR050769">
    <property type="entry name" value="NAT_camello-type"/>
</dbReference>
<dbReference type="PANTHER" id="PTHR13947:SF37">
    <property type="entry name" value="LD18367P"/>
    <property type="match status" value="1"/>
</dbReference>
<reference evidence="3 4" key="1">
    <citation type="submission" date="2023-08" db="EMBL/GenBank/DDBJ databases">
        <title>Implementing the SeqCode for naming new Mesorhizobium species isolated from Vachellia karroo root nodules.</title>
        <authorList>
            <person name="Van Lill M."/>
        </authorList>
    </citation>
    <scope>NUCLEOTIDE SEQUENCE [LARGE SCALE GENOMIC DNA]</scope>
    <source>
        <strain evidence="3 4">VK22B</strain>
    </source>
</reference>
<keyword evidence="1" id="KW-0808">Transferase</keyword>
<dbReference type="InterPro" id="IPR000182">
    <property type="entry name" value="GNAT_dom"/>
</dbReference>
<dbReference type="EMBL" id="JAVIJC010000024">
    <property type="protein sequence ID" value="MDX8494229.1"/>
    <property type="molecule type" value="Genomic_DNA"/>
</dbReference>
<dbReference type="CDD" id="cd04301">
    <property type="entry name" value="NAT_SF"/>
    <property type="match status" value="1"/>
</dbReference>
<protein>
    <submittedName>
        <fullName evidence="3">GNAT family N-acetyltransferase</fullName>
    </submittedName>
</protein>
<dbReference type="Proteomes" id="UP001271249">
    <property type="component" value="Unassembled WGS sequence"/>
</dbReference>
<keyword evidence="4" id="KW-1185">Reference proteome</keyword>
<evidence type="ECO:0000256" key="1">
    <source>
        <dbReference type="ARBA" id="ARBA00022679"/>
    </source>
</evidence>
<sequence>MLPIIETMAERDVEAIARLRLAAFFEGTGRTLEEDMAGLRGLIASGGFEAAFVARLGGSPIGSCLFVCNEIDPAHDLTPWLAGLIVDQNYRGRGVGAALLKAVEAHAASVGVDKLYLYTWQARCFYQALGWTAIETFEQGGEPMVLMERSL</sequence>
<organism evidence="3 4">
    <name type="scientific">Mesorhizobium captivum</name>
    <dbReference type="NCBI Taxonomy" id="3072319"/>
    <lineage>
        <taxon>Bacteria</taxon>
        <taxon>Pseudomonadati</taxon>
        <taxon>Pseudomonadota</taxon>
        <taxon>Alphaproteobacteria</taxon>
        <taxon>Hyphomicrobiales</taxon>
        <taxon>Phyllobacteriaceae</taxon>
        <taxon>Mesorhizobium</taxon>
    </lineage>
</organism>
<dbReference type="PROSITE" id="PS51186">
    <property type="entry name" value="GNAT"/>
    <property type="match status" value="1"/>
</dbReference>
<dbReference type="Gene3D" id="3.40.630.30">
    <property type="match status" value="1"/>
</dbReference>
<evidence type="ECO:0000259" key="2">
    <source>
        <dbReference type="PROSITE" id="PS51186"/>
    </source>
</evidence>
<comment type="caution">
    <text evidence="3">The sequence shown here is derived from an EMBL/GenBank/DDBJ whole genome shotgun (WGS) entry which is preliminary data.</text>
</comment>
<dbReference type="SUPFAM" id="SSF55729">
    <property type="entry name" value="Acyl-CoA N-acyltransferases (Nat)"/>
    <property type="match status" value="1"/>
</dbReference>
<dbReference type="RefSeq" id="WP_320228091.1">
    <property type="nucleotide sequence ID" value="NZ_JAVIJB010000001.1"/>
</dbReference>